<evidence type="ECO:0000313" key="3">
    <source>
        <dbReference type="Proteomes" id="UP000015106"/>
    </source>
</evidence>
<dbReference type="AlphaFoldDB" id="A0A8R7UDG6"/>
<sequence>MHPWDPDRAAWPASPCSAPPRRWTSCRTARRAHAPARSTASGPWPPLLVRSSSSCRRRRRRSW</sequence>
<organism evidence="2 3">
    <name type="scientific">Triticum urartu</name>
    <name type="common">Red wild einkorn</name>
    <name type="synonym">Crithodium urartu</name>
    <dbReference type="NCBI Taxonomy" id="4572"/>
    <lineage>
        <taxon>Eukaryota</taxon>
        <taxon>Viridiplantae</taxon>
        <taxon>Streptophyta</taxon>
        <taxon>Embryophyta</taxon>
        <taxon>Tracheophyta</taxon>
        <taxon>Spermatophyta</taxon>
        <taxon>Magnoliopsida</taxon>
        <taxon>Liliopsida</taxon>
        <taxon>Poales</taxon>
        <taxon>Poaceae</taxon>
        <taxon>BOP clade</taxon>
        <taxon>Pooideae</taxon>
        <taxon>Triticodae</taxon>
        <taxon>Triticeae</taxon>
        <taxon>Triticinae</taxon>
        <taxon>Triticum</taxon>
    </lineage>
</organism>
<feature type="compositionally biased region" description="Low complexity" evidence="1">
    <location>
        <begin position="9"/>
        <end position="23"/>
    </location>
</feature>
<reference evidence="3" key="1">
    <citation type="journal article" date="2013" name="Nature">
        <title>Draft genome of the wheat A-genome progenitor Triticum urartu.</title>
        <authorList>
            <person name="Ling H.Q."/>
            <person name="Zhao S."/>
            <person name="Liu D."/>
            <person name="Wang J."/>
            <person name="Sun H."/>
            <person name="Zhang C."/>
            <person name="Fan H."/>
            <person name="Li D."/>
            <person name="Dong L."/>
            <person name="Tao Y."/>
            <person name="Gao C."/>
            <person name="Wu H."/>
            <person name="Li Y."/>
            <person name="Cui Y."/>
            <person name="Guo X."/>
            <person name="Zheng S."/>
            <person name="Wang B."/>
            <person name="Yu K."/>
            <person name="Liang Q."/>
            <person name="Yang W."/>
            <person name="Lou X."/>
            <person name="Chen J."/>
            <person name="Feng M."/>
            <person name="Jian J."/>
            <person name="Zhang X."/>
            <person name="Luo G."/>
            <person name="Jiang Y."/>
            <person name="Liu J."/>
            <person name="Wang Z."/>
            <person name="Sha Y."/>
            <person name="Zhang B."/>
            <person name="Wu H."/>
            <person name="Tang D."/>
            <person name="Shen Q."/>
            <person name="Xue P."/>
            <person name="Zou S."/>
            <person name="Wang X."/>
            <person name="Liu X."/>
            <person name="Wang F."/>
            <person name="Yang Y."/>
            <person name="An X."/>
            <person name="Dong Z."/>
            <person name="Zhang K."/>
            <person name="Zhang X."/>
            <person name="Luo M.C."/>
            <person name="Dvorak J."/>
            <person name="Tong Y."/>
            <person name="Wang J."/>
            <person name="Yang H."/>
            <person name="Li Z."/>
            <person name="Wang D."/>
            <person name="Zhang A."/>
            <person name="Wang J."/>
        </authorList>
    </citation>
    <scope>NUCLEOTIDE SEQUENCE</scope>
    <source>
        <strain evidence="3">cv. G1812</strain>
    </source>
</reference>
<evidence type="ECO:0000313" key="2">
    <source>
        <dbReference type="EnsemblPlants" id="TuG1812G0500000164.01.T01.cds311820"/>
    </source>
</evidence>
<proteinExistence type="predicted"/>
<feature type="region of interest" description="Disordered" evidence="1">
    <location>
        <begin position="1"/>
        <end position="63"/>
    </location>
</feature>
<evidence type="ECO:0000256" key="1">
    <source>
        <dbReference type="SAM" id="MobiDB-lite"/>
    </source>
</evidence>
<reference evidence="2" key="3">
    <citation type="submission" date="2022-06" db="UniProtKB">
        <authorList>
            <consortium name="EnsemblPlants"/>
        </authorList>
    </citation>
    <scope>IDENTIFICATION</scope>
</reference>
<protein>
    <submittedName>
        <fullName evidence="2">Uncharacterized protein</fullName>
    </submittedName>
</protein>
<keyword evidence="3" id="KW-1185">Reference proteome</keyword>
<dbReference type="Proteomes" id="UP000015106">
    <property type="component" value="Chromosome 5"/>
</dbReference>
<dbReference type="EnsemblPlants" id="TuG1812G0500000164.01.T01">
    <property type="protein sequence ID" value="TuG1812G0500000164.01.T01.cds311820"/>
    <property type="gene ID" value="TuG1812G0500000164.01"/>
</dbReference>
<dbReference type="Gramene" id="TuG1812G0500000164.01.T01">
    <property type="protein sequence ID" value="TuG1812G0500000164.01.T01.cds311820"/>
    <property type="gene ID" value="TuG1812G0500000164.01"/>
</dbReference>
<accession>A0A8R7UDG6</accession>
<name>A0A8R7UDG6_TRIUA</name>
<reference evidence="2" key="2">
    <citation type="submission" date="2018-03" db="EMBL/GenBank/DDBJ databases">
        <title>The Triticum urartu genome reveals the dynamic nature of wheat genome evolution.</title>
        <authorList>
            <person name="Ling H."/>
            <person name="Ma B."/>
            <person name="Shi X."/>
            <person name="Liu H."/>
            <person name="Dong L."/>
            <person name="Sun H."/>
            <person name="Cao Y."/>
            <person name="Gao Q."/>
            <person name="Zheng S."/>
            <person name="Li Y."/>
            <person name="Yu Y."/>
            <person name="Du H."/>
            <person name="Qi M."/>
            <person name="Li Y."/>
            <person name="Yu H."/>
            <person name="Cui Y."/>
            <person name="Wang N."/>
            <person name="Chen C."/>
            <person name="Wu H."/>
            <person name="Zhao Y."/>
            <person name="Zhang J."/>
            <person name="Li Y."/>
            <person name="Zhou W."/>
            <person name="Zhang B."/>
            <person name="Hu W."/>
            <person name="Eijk M."/>
            <person name="Tang J."/>
            <person name="Witsenboer H."/>
            <person name="Zhao S."/>
            <person name="Li Z."/>
            <person name="Zhang A."/>
            <person name="Wang D."/>
            <person name="Liang C."/>
        </authorList>
    </citation>
    <scope>NUCLEOTIDE SEQUENCE [LARGE SCALE GENOMIC DNA]</scope>
    <source>
        <strain evidence="2">cv. G1812</strain>
    </source>
</reference>